<feature type="region of interest" description="Disordered" evidence="1">
    <location>
        <begin position="217"/>
        <end position="249"/>
    </location>
</feature>
<protein>
    <submittedName>
        <fullName evidence="2">Uncharacterized protein</fullName>
    </submittedName>
</protein>
<evidence type="ECO:0000313" key="2">
    <source>
        <dbReference type="EMBL" id="KAK8085886.1"/>
    </source>
</evidence>
<comment type="caution">
    <text evidence="2">The sequence shown here is derived from an EMBL/GenBank/DDBJ whole genome shotgun (WGS) entry which is preliminary data.</text>
</comment>
<evidence type="ECO:0000313" key="3">
    <source>
        <dbReference type="Proteomes" id="UP001433268"/>
    </source>
</evidence>
<name>A0ABR1WQR9_9PEZI</name>
<keyword evidence="3" id="KW-1185">Reference proteome</keyword>
<feature type="compositionally biased region" description="Low complexity" evidence="1">
    <location>
        <begin position="240"/>
        <end position="249"/>
    </location>
</feature>
<organism evidence="2 3">
    <name type="scientific">Apiospora hydei</name>
    <dbReference type="NCBI Taxonomy" id="1337664"/>
    <lineage>
        <taxon>Eukaryota</taxon>
        <taxon>Fungi</taxon>
        <taxon>Dikarya</taxon>
        <taxon>Ascomycota</taxon>
        <taxon>Pezizomycotina</taxon>
        <taxon>Sordariomycetes</taxon>
        <taxon>Xylariomycetidae</taxon>
        <taxon>Amphisphaeriales</taxon>
        <taxon>Apiosporaceae</taxon>
        <taxon>Apiospora</taxon>
    </lineage>
</organism>
<dbReference type="Proteomes" id="UP001433268">
    <property type="component" value="Unassembled WGS sequence"/>
</dbReference>
<dbReference type="GeneID" id="92044532"/>
<feature type="region of interest" description="Disordered" evidence="1">
    <location>
        <begin position="1"/>
        <end position="25"/>
    </location>
</feature>
<dbReference type="RefSeq" id="XP_066670395.1">
    <property type="nucleotide sequence ID" value="XM_066811472.1"/>
</dbReference>
<sequence>MSDRRSRRGSVDSDEEKRAEKRAEAEAYVINRRREEERVAIVLAARDARLAALEKGENLAAPEYLPGPVNMCKFHLWSLPAFDHFVGDIRDNNWSSISFCQSYEAGAGPFAEVDPTKPVSGSIYLDHDNAFDLELFKAPERFMEPFPLTTLDYGRSPVTFQCTLIDEDHHVLHVPIELFLYQGGPIPAPDGAPKVLELFGIRNRKSDEGMMAGRLRAMASEATKKKKKKAKRNRRKRAAKPAPATSTPP</sequence>
<reference evidence="2 3" key="1">
    <citation type="submission" date="2023-01" db="EMBL/GenBank/DDBJ databases">
        <title>Analysis of 21 Apiospora genomes using comparative genomics revels a genus with tremendous synthesis potential of carbohydrate active enzymes and secondary metabolites.</title>
        <authorList>
            <person name="Sorensen T."/>
        </authorList>
    </citation>
    <scope>NUCLEOTIDE SEQUENCE [LARGE SCALE GENOMIC DNA]</scope>
    <source>
        <strain evidence="2 3">CBS 114990</strain>
    </source>
</reference>
<dbReference type="EMBL" id="JAQQWN010000005">
    <property type="protein sequence ID" value="KAK8085886.1"/>
    <property type="molecule type" value="Genomic_DNA"/>
</dbReference>
<proteinExistence type="predicted"/>
<evidence type="ECO:0000256" key="1">
    <source>
        <dbReference type="SAM" id="MobiDB-lite"/>
    </source>
</evidence>
<accession>A0ABR1WQR9</accession>
<gene>
    <name evidence="2" type="ORF">PG997_007157</name>
</gene>
<feature type="compositionally biased region" description="Basic residues" evidence="1">
    <location>
        <begin position="224"/>
        <end position="239"/>
    </location>
</feature>